<accession>A0A812WB12</accession>
<gene>
    <name evidence="2" type="ORF">SPIL2461_LOCUS18125</name>
</gene>
<name>A0A812WB12_SYMPI</name>
<dbReference type="AlphaFoldDB" id="A0A812WB12"/>
<keyword evidence="3" id="KW-1185">Reference proteome</keyword>
<protein>
    <submittedName>
        <fullName evidence="2">Uncharacterized protein</fullName>
    </submittedName>
</protein>
<organism evidence="2 3">
    <name type="scientific">Symbiodinium pilosum</name>
    <name type="common">Dinoflagellate</name>
    <dbReference type="NCBI Taxonomy" id="2952"/>
    <lineage>
        <taxon>Eukaryota</taxon>
        <taxon>Sar</taxon>
        <taxon>Alveolata</taxon>
        <taxon>Dinophyceae</taxon>
        <taxon>Suessiales</taxon>
        <taxon>Symbiodiniaceae</taxon>
        <taxon>Symbiodinium</taxon>
    </lineage>
</organism>
<evidence type="ECO:0000256" key="1">
    <source>
        <dbReference type="SAM" id="MobiDB-lite"/>
    </source>
</evidence>
<dbReference type="EMBL" id="CAJNIZ010043608">
    <property type="protein sequence ID" value="CAE7664096.1"/>
    <property type="molecule type" value="Genomic_DNA"/>
</dbReference>
<dbReference type="OrthoDB" id="443232at2759"/>
<proteinExistence type="predicted"/>
<feature type="compositionally biased region" description="Basic and acidic residues" evidence="1">
    <location>
        <begin position="84"/>
        <end position="103"/>
    </location>
</feature>
<feature type="region of interest" description="Disordered" evidence="1">
    <location>
        <begin position="53"/>
        <end position="109"/>
    </location>
</feature>
<evidence type="ECO:0000313" key="3">
    <source>
        <dbReference type="Proteomes" id="UP000649617"/>
    </source>
</evidence>
<evidence type="ECO:0000313" key="2">
    <source>
        <dbReference type="EMBL" id="CAE7664096.1"/>
    </source>
</evidence>
<sequence>MVVIRFDSNRKIWKRVPFVEVRKFGDGTLRPLWKKTEVATVPERPKDFVDIDDDEASADNAPVVDAEASKATVLIGSPEEEPPKDEPSTKRKDPAAGDKDAKAAKKRKT</sequence>
<reference evidence="2" key="1">
    <citation type="submission" date="2021-02" db="EMBL/GenBank/DDBJ databases">
        <authorList>
            <person name="Dougan E. K."/>
            <person name="Rhodes N."/>
            <person name="Thang M."/>
            <person name="Chan C."/>
        </authorList>
    </citation>
    <scope>NUCLEOTIDE SEQUENCE</scope>
</reference>
<comment type="caution">
    <text evidence="2">The sequence shown here is derived from an EMBL/GenBank/DDBJ whole genome shotgun (WGS) entry which is preliminary data.</text>
</comment>
<dbReference type="Proteomes" id="UP000649617">
    <property type="component" value="Unassembled WGS sequence"/>
</dbReference>